<proteinExistence type="predicted"/>
<protein>
    <submittedName>
        <fullName evidence="1">Uncharacterized protein</fullName>
    </submittedName>
</protein>
<sequence length="86" mass="9471">MFRLAIGSTLLVGSSRMTSLEPPIKEKATHSLRCNPPDRWQACSSLICARFICFSIFSTSSSTSSADISPLRLPKKIRCSFTVIFA</sequence>
<accession>A0A6B0TZE7</accession>
<name>A0A6B0TZE7_IXORI</name>
<reference evidence="1" key="1">
    <citation type="submission" date="2019-12" db="EMBL/GenBank/DDBJ databases">
        <title>An insight into the sialome of adult female Ixodes ricinus ticks feeding for 6 days.</title>
        <authorList>
            <person name="Perner J."/>
            <person name="Ribeiro J.M.C."/>
        </authorList>
    </citation>
    <scope>NUCLEOTIDE SEQUENCE</scope>
    <source>
        <strain evidence="1">Semi-engorged</strain>
        <tissue evidence="1">Salivary glands</tissue>
    </source>
</reference>
<dbReference type="AlphaFoldDB" id="A0A6B0TZE7"/>
<evidence type="ECO:0000313" key="1">
    <source>
        <dbReference type="EMBL" id="MXU85579.1"/>
    </source>
</evidence>
<organism evidence="1">
    <name type="scientific">Ixodes ricinus</name>
    <name type="common">Common tick</name>
    <name type="synonym">Acarus ricinus</name>
    <dbReference type="NCBI Taxonomy" id="34613"/>
    <lineage>
        <taxon>Eukaryota</taxon>
        <taxon>Metazoa</taxon>
        <taxon>Ecdysozoa</taxon>
        <taxon>Arthropoda</taxon>
        <taxon>Chelicerata</taxon>
        <taxon>Arachnida</taxon>
        <taxon>Acari</taxon>
        <taxon>Parasitiformes</taxon>
        <taxon>Ixodida</taxon>
        <taxon>Ixodoidea</taxon>
        <taxon>Ixodidae</taxon>
        <taxon>Ixodinae</taxon>
        <taxon>Ixodes</taxon>
    </lineage>
</organism>
<dbReference type="EMBL" id="GIFC01003496">
    <property type="protein sequence ID" value="MXU85579.1"/>
    <property type="molecule type" value="Transcribed_RNA"/>
</dbReference>